<dbReference type="Proteomes" id="UP000193986">
    <property type="component" value="Unassembled WGS sequence"/>
</dbReference>
<feature type="domain" description="Protein CPL1-like" evidence="2">
    <location>
        <begin position="219"/>
        <end position="283"/>
    </location>
</feature>
<dbReference type="InterPro" id="IPR038955">
    <property type="entry name" value="PriA/CPL1_fungi"/>
</dbReference>
<dbReference type="InterPro" id="IPR048661">
    <property type="entry name" value="CPL1-like"/>
</dbReference>
<evidence type="ECO:0000256" key="1">
    <source>
        <dbReference type="SAM" id="SignalP"/>
    </source>
</evidence>
<organism evidence="3 4">
    <name type="scientific">Naematelia encephala</name>
    <dbReference type="NCBI Taxonomy" id="71784"/>
    <lineage>
        <taxon>Eukaryota</taxon>
        <taxon>Fungi</taxon>
        <taxon>Dikarya</taxon>
        <taxon>Basidiomycota</taxon>
        <taxon>Agaricomycotina</taxon>
        <taxon>Tremellomycetes</taxon>
        <taxon>Tremellales</taxon>
        <taxon>Naemateliaceae</taxon>
        <taxon>Naematelia</taxon>
    </lineage>
</organism>
<evidence type="ECO:0000259" key="2">
    <source>
        <dbReference type="Pfam" id="PF21671"/>
    </source>
</evidence>
<name>A0A1Y2B5T2_9TREE</name>
<dbReference type="PANTHER" id="PTHR35192:SF2">
    <property type="entry name" value="APPLE DOMAIN-CONTAINING PROTEIN"/>
    <property type="match status" value="1"/>
</dbReference>
<proteinExistence type="predicted"/>
<feature type="signal peptide" evidence="1">
    <location>
        <begin position="1"/>
        <end position="18"/>
    </location>
</feature>
<dbReference type="InParanoid" id="A0A1Y2B5T2"/>
<dbReference type="EMBL" id="MCFC01000021">
    <property type="protein sequence ID" value="ORY30173.1"/>
    <property type="molecule type" value="Genomic_DNA"/>
</dbReference>
<dbReference type="STRING" id="71784.A0A1Y2B5T2"/>
<comment type="caution">
    <text evidence="3">The sequence shown here is derived from an EMBL/GenBank/DDBJ whole genome shotgun (WGS) entry which is preliminary data.</text>
</comment>
<sequence>MLFSTLLSLLVVVSSVQASTFVACVSPTSASTRTVQTSVDSEASCEAECNGIFSYSFYVTSTDACYCSNTGPTAAEYVSAPDGSGDCVTTDATVKSLITTFAFQTCTAGPSSTSSPTDSETVTTLDQCFTFCENSRALIFTPSTGENNFACSCGTADYTNSNDLTCTAGTAYFYTHPEAASASGLSRRRLRLALGKQMSDRSCPAGLTACLLAQKAAGFECVDISNEVESCGGCLHGNYDKQTLTDHIGVNCMRYEGVSSNAISCMQGRCEAHLCKKGYTLRNGTCTN</sequence>
<evidence type="ECO:0000313" key="4">
    <source>
        <dbReference type="Proteomes" id="UP000193986"/>
    </source>
</evidence>
<dbReference type="Pfam" id="PF21671">
    <property type="entry name" value="CPL1-like"/>
    <property type="match status" value="1"/>
</dbReference>
<protein>
    <recommendedName>
        <fullName evidence="2">Protein CPL1-like domain-containing protein</fullName>
    </recommendedName>
</protein>
<accession>A0A1Y2B5T2</accession>
<keyword evidence="1" id="KW-0732">Signal</keyword>
<evidence type="ECO:0000313" key="3">
    <source>
        <dbReference type="EMBL" id="ORY30173.1"/>
    </source>
</evidence>
<dbReference type="OrthoDB" id="439917at2759"/>
<feature type="chain" id="PRO_5012350047" description="Protein CPL1-like domain-containing protein" evidence="1">
    <location>
        <begin position="19"/>
        <end position="288"/>
    </location>
</feature>
<gene>
    <name evidence="3" type="ORF">BCR39DRAFT_587965</name>
</gene>
<dbReference type="PANTHER" id="PTHR35192">
    <property type="entry name" value="PROTEIN, PUTATIVE-RELATED"/>
    <property type="match status" value="1"/>
</dbReference>
<reference evidence="3 4" key="1">
    <citation type="submission" date="2016-07" db="EMBL/GenBank/DDBJ databases">
        <title>Pervasive Adenine N6-methylation of Active Genes in Fungi.</title>
        <authorList>
            <consortium name="DOE Joint Genome Institute"/>
            <person name="Mondo S.J."/>
            <person name="Dannebaum R.O."/>
            <person name="Kuo R.C."/>
            <person name="Labutti K."/>
            <person name="Haridas S."/>
            <person name="Kuo A."/>
            <person name="Salamov A."/>
            <person name="Ahrendt S.R."/>
            <person name="Lipzen A."/>
            <person name="Sullivan W."/>
            <person name="Andreopoulos W.B."/>
            <person name="Clum A."/>
            <person name="Lindquist E."/>
            <person name="Daum C."/>
            <person name="Ramamoorthy G.K."/>
            <person name="Gryganskyi A."/>
            <person name="Culley D."/>
            <person name="Magnuson J.K."/>
            <person name="James T.Y."/>
            <person name="O'Malley M.A."/>
            <person name="Stajich J.E."/>
            <person name="Spatafora J.W."/>
            <person name="Visel A."/>
            <person name="Grigoriev I.V."/>
        </authorList>
    </citation>
    <scope>NUCLEOTIDE SEQUENCE [LARGE SCALE GENOMIC DNA]</scope>
    <source>
        <strain evidence="3 4">68-887.2</strain>
    </source>
</reference>
<keyword evidence="4" id="KW-1185">Reference proteome</keyword>
<dbReference type="AlphaFoldDB" id="A0A1Y2B5T2"/>